<dbReference type="SUPFAM" id="SSF53649">
    <property type="entry name" value="Alkaline phosphatase-like"/>
    <property type="match status" value="1"/>
</dbReference>
<accession>F0QXV8</accession>
<evidence type="ECO:0000313" key="5">
    <source>
        <dbReference type="EMBL" id="ADY01271.1"/>
    </source>
</evidence>
<organism evidence="5 6">
    <name type="scientific">Vulcanisaeta moutnovskia (strain 768-28)</name>
    <dbReference type="NCBI Taxonomy" id="985053"/>
    <lineage>
        <taxon>Archaea</taxon>
        <taxon>Thermoproteota</taxon>
        <taxon>Thermoprotei</taxon>
        <taxon>Thermoproteales</taxon>
        <taxon>Thermoproteaceae</taxon>
        <taxon>Vulcanisaeta</taxon>
    </lineage>
</organism>
<evidence type="ECO:0000256" key="1">
    <source>
        <dbReference type="ARBA" id="ARBA00008779"/>
    </source>
</evidence>
<name>F0QXV8_VULM7</name>
<dbReference type="PANTHER" id="PTHR42693">
    <property type="entry name" value="ARYLSULFATASE FAMILY MEMBER"/>
    <property type="match status" value="1"/>
</dbReference>
<dbReference type="KEGG" id="vmo:VMUT_1064"/>
<evidence type="ECO:0000256" key="2">
    <source>
        <dbReference type="ARBA" id="ARBA00022801"/>
    </source>
</evidence>
<feature type="modified residue" description="3-oxoalanine (Ser)" evidence="3">
    <location>
        <position position="51"/>
    </location>
</feature>
<dbReference type="Pfam" id="PF00884">
    <property type="entry name" value="Sulfatase"/>
    <property type="match status" value="1"/>
</dbReference>
<dbReference type="OrthoDB" id="46036at2157"/>
<dbReference type="AlphaFoldDB" id="F0QXV8"/>
<dbReference type="EMBL" id="CP002529">
    <property type="protein sequence ID" value="ADY01271.1"/>
    <property type="molecule type" value="Genomic_DNA"/>
</dbReference>
<dbReference type="InterPro" id="IPR050738">
    <property type="entry name" value="Sulfatase"/>
</dbReference>
<evidence type="ECO:0000256" key="3">
    <source>
        <dbReference type="PIRSR" id="PIRSR600917-52"/>
    </source>
</evidence>
<reference evidence="5 6" key="1">
    <citation type="journal article" date="2011" name="J. Bacteriol.">
        <title>Complete genome sequence of 'Vulcanisaeta moutnovskia' strain 768-28, a novel member of the hyperthermophilic crenarchaeal genus vulcanisaeta.</title>
        <authorList>
            <person name="Gumerov V.M."/>
            <person name="Mardanov A.V."/>
            <person name="Beletsky A.V."/>
            <person name="Prokofeva M.I."/>
            <person name="Bonch-Osmolovskaya E.A."/>
            <person name="Ravin N.V."/>
            <person name="Skryabin K.G."/>
        </authorList>
    </citation>
    <scope>NUCLEOTIDE SEQUENCE [LARGE SCALE GENOMIC DNA]</scope>
    <source>
        <strain evidence="5 6">768-28</strain>
    </source>
</reference>
<keyword evidence="2" id="KW-0378">Hydrolase</keyword>
<dbReference type="GeneID" id="10288716"/>
<keyword evidence="6" id="KW-1185">Reference proteome</keyword>
<comment type="PTM">
    <text evidence="3">The conversion to 3-oxoalanine (also known as C-formylglycine, FGly), of a serine or cysteine residue in prokaryotes and of a cysteine residue in eukaryotes, is critical for catalytic activity.</text>
</comment>
<dbReference type="eggNOG" id="arCOG02787">
    <property type="taxonomic scope" value="Archaea"/>
</dbReference>
<dbReference type="RefSeq" id="WP_013604433.1">
    <property type="nucleotide sequence ID" value="NC_015151.1"/>
</dbReference>
<dbReference type="Proteomes" id="UP000007485">
    <property type="component" value="Chromosome"/>
</dbReference>
<evidence type="ECO:0000313" key="6">
    <source>
        <dbReference type="Proteomes" id="UP000007485"/>
    </source>
</evidence>
<feature type="domain" description="Sulfatase N-terminal" evidence="4">
    <location>
        <begin position="4"/>
        <end position="347"/>
    </location>
</feature>
<sequence length="461" mass="53372">MNYPNIVLIVIDTLRKDVLSIYGGPVRAGSLEWLGKEGVVFPNPVAPAPWSLPSHTSMFTGKYPRDHGVHETYDLKEYSLKQLMAKVPFKTLPEKLRELGYNTVGISANDWIAPGTGFERGFDVFLHVHAFDPVRPIFNEINRIIRKLRSLGILERGVQDPFIAAKELIKKSSFRELVRLVKLYIKAYGIVRALGYPEDKGGNEIIRLIENLSLREPFFLFINFMEVHQPYKTDAPKLTLAMYSPLIFPDLFGYKKIPSETMERIRRDYQNEVRIVDKYIWRIIGYLKTRNLYDNTLIIVVGDHGQELKERGYYGHAIYLHNEIIEVPFVVKLPRGRKFMPKDGYQSLTKIPDLIMNAIEGNYEDVVTRDLAFSEAYGITHDLKLVLGKYMGRPDFNEKRRVIDCERKAVYYRGYKLVINTTLNTIEEFSHNGRELNTDNNGDIVKELQELIESFRRGEVE</sequence>
<evidence type="ECO:0000259" key="4">
    <source>
        <dbReference type="Pfam" id="PF00884"/>
    </source>
</evidence>
<dbReference type="HOGENOM" id="CLU_006332_14_2_2"/>
<dbReference type="GO" id="GO:0004065">
    <property type="term" value="F:arylsulfatase activity"/>
    <property type="evidence" value="ECO:0007669"/>
    <property type="project" value="TreeGrafter"/>
</dbReference>
<dbReference type="InterPro" id="IPR017850">
    <property type="entry name" value="Alkaline_phosphatase_core_sf"/>
</dbReference>
<gene>
    <name evidence="5" type="ordered locus">VMUT_1064</name>
</gene>
<dbReference type="InterPro" id="IPR000917">
    <property type="entry name" value="Sulfatase_N"/>
</dbReference>
<comment type="similarity">
    <text evidence="1">Belongs to the sulfatase family.</text>
</comment>
<proteinExistence type="inferred from homology"/>
<dbReference type="Gene3D" id="3.40.720.10">
    <property type="entry name" value="Alkaline Phosphatase, subunit A"/>
    <property type="match status" value="1"/>
</dbReference>
<dbReference type="CDD" id="cd16148">
    <property type="entry name" value="sulfatase_like"/>
    <property type="match status" value="1"/>
</dbReference>
<protein>
    <submittedName>
        <fullName evidence="5">Sulfatase</fullName>
    </submittedName>
</protein>
<dbReference type="PANTHER" id="PTHR42693:SF53">
    <property type="entry name" value="ENDO-4-O-SULFATASE"/>
    <property type="match status" value="1"/>
</dbReference>
<dbReference type="STRING" id="985053.VMUT_1064"/>